<dbReference type="GO" id="GO:0051750">
    <property type="term" value="F:delta(3,5)-delta(2,4)-dienoyl-CoA isomerase activity"/>
    <property type="evidence" value="ECO:0007669"/>
    <property type="project" value="TreeGrafter"/>
</dbReference>
<keyword evidence="6" id="KW-0443">Lipid metabolism</keyword>
<keyword evidence="8" id="KW-0413">Isomerase</keyword>
<name>A0AAN8TPN7_SOLBU</name>
<reference evidence="10 11" key="1">
    <citation type="submission" date="2024-02" db="EMBL/GenBank/DDBJ databases">
        <title>de novo genome assembly of Solanum bulbocastanum strain 11H21.</title>
        <authorList>
            <person name="Hosaka A.J."/>
        </authorList>
    </citation>
    <scope>NUCLEOTIDE SEQUENCE [LARGE SCALE GENOMIC DNA]</scope>
    <source>
        <tissue evidence="10">Young leaves</tissue>
    </source>
</reference>
<comment type="pathway">
    <text evidence="2">Lipid metabolism; fatty acid beta-oxidation.</text>
</comment>
<evidence type="ECO:0000256" key="5">
    <source>
        <dbReference type="ARBA" id="ARBA00022990"/>
    </source>
</evidence>
<dbReference type="PANTHER" id="PTHR43149:SF1">
    <property type="entry name" value="DELTA(3,5)-DELTA(2,4)-DIENOYL-COA ISOMERASE, MITOCHONDRIAL"/>
    <property type="match status" value="1"/>
</dbReference>
<dbReference type="InterPro" id="IPR014748">
    <property type="entry name" value="Enoyl-CoA_hydra_C"/>
</dbReference>
<dbReference type="InterPro" id="IPR001753">
    <property type="entry name" value="Enoyl-CoA_hydra/iso"/>
</dbReference>
<dbReference type="GO" id="GO:0005777">
    <property type="term" value="C:peroxisome"/>
    <property type="evidence" value="ECO:0007669"/>
    <property type="project" value="UniProtKB-SubCell"/>
</dbReference>
<evidence type="ECO:0000256" key="3">
    <source>
        <dbReference type="ARBA" id="ARBA00005254"/>
    </source>
</evidence>
<dbReference type="InterPro" id="IPR029045">
    <property type="entry name" value="ClpP/crotonase-like_dom_sf"/>
</dbReference>
<sequence>MESLPCTAQIMEEYKSLKIIQKSPNSLVYYLYLNRPTLLNALSRDFFTEFPKALSSLDQNPDVAVIILAGSGKHFCSGIDLQTLGDVFKETDSVDCGRKVERLRRHIKFLQEAITALECCRKPVIAAVHGACIGGAIDIITACDIRYCSSDAFFSVKEVDLAITADLGTLQRLPSIVGFGNAMELALTGRRFTGSEAKDLGLVSKLFTSKEALEEGVKVVAEGKRFNALSHDFFTEFPKAISSIDQNPNVAIIILAGSGKHFCSGVDFQTLADVFKEIHAADCACNVERLRWHIKFMQEVITALECCRKPVIATVHGACIGWPIDLITACDIRYCSSDTFFSIKEVDLAMTADLGILQRLPSIVGSGNAMELALTGWRFTGSEAKDLFLVSNFFTSKEALEETVKVVADGSLWSSFSYTLTSSSPLSTGTFYKFEYNLMQYWTGMDQHEIATKSPLAVIGTKAVLLRSRDLTVEQGLDYVATWNSGALLSDDLKEAISAHSQKRKPKFAKLFRCLFSLFPLFFFSPPLMNMSSTIRQLEDWEVIFSVPKKLIFVKPFEIVVLRDAIADTLIESFLPSKLEFDKDCSIFLFYGLNGKLSTQSIMYFVSKMCEEDILIKRKIVVGPSGLRFFPPLFWWAFLHLNSTI</sequence>
<keyword evidence="4" id="KW-0276">Fatty acid metabolism</keyword>
<comment type="similarity">
    <text evidence="3 9">Belongs to the enoyl-CoA hydratase/isomerase family.</text>
</comment>
<accession>A0AAN8TPN7</accession>
<evidence type="ECO:0000256" key="4">
    <source>
        <dbReference type="ARBA" id="ARBA00022832"/>
    </source>
</evidence>
<evidence type="ECO:0000256" key="6">
    <source>
        <dbReference type="ARBA" id="ARBA00023098"/>
    </source>
</evidence>
<dbReference type="EMBL" id="JBANQN010000005">
    <property type="protein sequence ID" value="KAK6789361.1"/>
    <property type="molecule type" value="Genomic_DNA"/>
</dbReference>
<comment type="subcellular location">
    <subcellularLocation>
        <location evidence="1">Peroxisome</location>
    </subcellularLocation>
</comment>
<evidence type="ECO:0000313" key="11">
    <source>
        <dbReference type="Proteomes" id="UP001371456"/>
    </source>
</evidence>
<organism evidence="10 11">
    <name type="scientific">Solanum bulbocastanum</name>
    <name type="common">Wild potato</name>
    <dbReference type="NCBI Taxonomy" id="147425"/>
    <lineage>
        <taxon>Eukaryota</taxon>
        <taxon>Viridiplantae</taxon>
        <taxon>Streptophyta</taxon>
        <taxon>Embryophyta</taxon>
        <taxon>Tracheophyta</taxon>
        <taxon>Spermatophyta</taxon>
        <taxon>Magnoliopsida</taxon>
        <taxon>eudicotyledons</taxon>
        <taxon>Gunneridae</taxon>
        <taxon>Pentapetalae</taxon>
        <taxon>asterids</taxon>
        <taxon>lamiids</taxon>
        <taxon>Solanales</taxon>
        <taxon>Solanaceae</taxon>
        <taxon>Solanoideae</taxon>
        <taxon>Solaneae</taxon>
        <taxon>Solanum</taxon>
    </lineage>
</organism>
<evidence type="ECO:0000256" key="9">
    <source>
        <dbReference type="RuleBase" id="RU003707"/>
    </source>
</evidence>
<protein>
    <submittedName>
        <fullName evidence="10">Uncharacterized protein</fullName>
    </submittedName>
</protein>
<dbReference type="Pfam" id="PF00378">
    <property type="entry name" value="ECH_1"/>
    <property type="match status" value="2"/>
</dbReference>
<keyword evidence="11" id="KW-1185">Reference proteome</keyword>
<evidence type="ECO:0000256" key="1">
    <source>
        <dbReference type="ARBA" id="ARBA00004275"/>
    </source>
</evidence>
<dbReference type="InterPro" id="IPR045002">
    <property type="entry name" value="Ech1-like"/>
</dbReference>
<comment type="caution">
    <text evidence="10">The sequence shown here is derived from an EMBL/GenBank/DDBJ whole genome shotgun (WGS) entry which is preliminary data.</text>
</comment>
<dbReference type="FunFam" id="3.90.226.10:FF:000024">
    <property type="entry name" value="Delta3,5-delta2,4-dienoyl-CoA isomerase"/>
    <property type="match status" value="1"/>
</dbReference>
<proteinExistence type="inferred from homology"/>
<keyword evidence="5" id="KW-0007">Acetylation</keyword>
<dbReference type="CDD" id="cd06558">
    <property type="entry name" value="crotonase-like"/>
    <property type="match status" value="2"/>
</dbReference>
<keyword evidence="7" id="KW-0576">Peroxisome</keyword>
<evidence type="ECO:0000256" key="7">
    <source>
        <dbReference type="ARBA" id="ARBA00023140"/>
    </source>
</evidence>
<dbReference type="Gene3D" id="1.10.12.10">
    <property type="entry name" value="Lyase 2-enoyl-coa Hydratase, Chain A, domain 2"/>
    <property type="match status" value="1"/>
</dbReference>
<dbReference type="InterPro" id="IPR018376">
    <property type="entry name" value="Enoyl-CoA_hyd/isom_CS"/>
</dbReference>
<evidence type="ECO:0000256" key="8">
    <source>
        <dbReference type="ARBA" id="ARBA00023235"/>
    </source>
</evidence>
<dbReference type="Proteomes" id="UP001371456">
    <property type="component" value="Unassembled WGS sequence"/>
</dbReference>
<gene>
    <name evidence="10" type="ORF">RDI58_013160</name>
</gene>
<dbReference type="Gene3D" id="3.90.226.10">
    <property type="entry name" value="2-enoyl-CoA Hydratase, Chain A, domain 1"/>
    <property type="match status" value="2"/>
</dbReference>
<evidence type="ECO:0000256" key="2">
    <source>
        <dbReference type="ARBA" id="ARBA00005005"/>
    </source>
</evidence>
<dbReference type="PANTHER" id="PTHR43149">
    <property type="entry name" value="ENOYL-COA HYDRATASE"/>
    <property type="match status" value="1"/>
</dbReference>
<dbReference type="FunFam" id="1.10.12.10:FF:000004">
    <property type="entry name" value="Delta3,5-delta2,4-dienoyl-CoA isomerase"/>
    <property type="match status" value="1"/>
</dbReference>
<dbReference type="PROSITE" id="PS00166">
    <property type="entry name" value="ENOYL_COA_HYDRATASE"/>
    <property type="match status" value="1"/>
</dbReference>
<dbReference type="AlphaFoldDB" id="A0AAN8TPN7"/>
<evidence type="ECO:0000313" key="10">
    <source>
        <dbReference type="EMBL" id="KAK6789361.1"/>
    </source>
</evidence>
<dbReference type="GO" id="GO:0006631">
    <property type="term" value="P:fatty acid metabolic process"/>
    <property type="evidence" value="ECO:0007669"/>
    <property type="project" value="UniProtKB-KW"/>
</dbReference>
<dbReference type="SUPFAM" id="SSF52096">
    <property type="entry name" value="ClpP/crotonase"/>
    <property type="match status" value="2"/>
</dbReference>